<evidence type="ECO:0000313" key="5">
    <source>
        <dbReference type="EMBL" id="ABJ86766.1"/>
    </source>
</evidence>
<name>Q01UA4_SOLUE</name>
<dbReference type="PANTHER" id="PTHR30624:SF0">
    <property type="entry name" value="METALLOPROTEASE SLR0863"/>
    <property type="match status" value="1"/>
</dbReference>
<reference evidence="5" key="1">
    <citation type="submission" date="2006-10" db="EMBL/GenBank/DDBJ databases">
        <title>Complete sequence of Solibacter usitatus Ellin6076.</title>
        <authorList>
            <consortium name="US DOE Joint Genome Institute"/>
            <person name="Copeland A."/>
            <person name="Lucas S."/>
            <person name="Lapidus A."/>
            <person name="Barry K."/>
            <person name="Detter J.C."/>
            <person name="Glavina del Rio T."/>
            <person name="Hammon N."/>
            <person name="Israni S."/>
            <person name="Dalin E."/>
            <person name="Tice H."/>
            <person name="Pitluck S."/>
            <person name="Thompson L.S."/>
            <person name="Brettin T."/>
            <person name="Bruce D."/>
            <person name="Han C."/>
            <person name="Tapia R."/>
            <person name="Gilna P."/>
            <person name="Schmutz J."/>
            <person name="Larimer F."/>
            <person name="Land M."/>
            <person name="Hauser L."/>
            <person name="Kyrpides N."/>
            <person name="Mikhailova N."/>
            <person name="Janssen P.H."/>
            <person name="Kuske C.R."/>
            <person name="Richardson P."/>
        </authorList>
    </citation>
    <scope>NUCLEOTIDE SEQUENCE</scope>
    <source>
        <strain evidence="5">Ellin6076</strain>
    </source>
</reference>
<protein>
    <submittedName>
        <fullName evidence="5">Peptidase U62, modulator of DNA gyrase</fullName>
    </submittedName>
</protein>
<dbReference type="KEGG" id="sus:Acid_5819"/>
<dbReference type="InterPro" id="IPR045569">
    <property type="entry name" value="Metalloprtase-TldD/E_C"/>
</dbReference>
<dbReference type="InParanoid" id="Q01UA4"/>
<dbReference type="Pfam" id="PF19289">
    <property type="entry name" value="PmbA_TldD_3rd"/>
    <property type="match status" value="1"/>
</dbReference>
<feature type="chain" id="PRO_5004162462" evidence="3">
    <location>
        <begin position="35"/>
        <end position="577"/>
    </location>
</feature>
<feature type="region of interest" description="Disordered" evidence="2">
    <location>
        <begin position="555"/>
        <end position="577"/>
    </location>
</feature>
<dbReference type="eggNOG" id="COG0312">
    <property type="taxonomic scope" value="Bacteria"/>
</dbReference>
<evidence type="ECO:0000259" key="4">
    <source>
        <dbReference type="Pfam" id="PF19289"/>
    </source>
</evidence>
<dbReference type="STRING" id="234267.Acid_5819"/>
<dbReference type="InterPro" id="IPR036059">
    <property type="entry name" value="TldD/PmbA_sf"/>
</dbReference>
<keyword evidence="3" id="KW-0732">Signal</keyword>
<gene>
    <name evidence="5" type="ordered locus">Acid_5819</name>
</gene>
<evidence type="ECO:0000256" key="1">
    <source>
        <dbReference type="ARBA" id="ARBA00005836"/>
    </source>
</evidence>
<evidence type="ECO:0000256" key="2">
    <source>
        <dbReference type="SAM" id="MobiDB-lite"/>
    </source>
</evidence>
<dbReference type="InterPro" id="IPR051463">
    <property type="entry name" value="Peptidase_U62_metallo"/>
</dbReference>
<dbReference type="HOGENOM" id="CLU_034186_0_0_0"/>
<proteinExistence type="inferred from homology"/>
<evidence type="ECO:0000256" key="3">
    <source>
        <dbReference type="SAM" id="SignalP"/>
    </source>
</evidence>
<dbReference type="GO" id="GO:0006508">
    <property type="term" value="P:proteolysis"/>
    <property type="evidence" value="ECO:0007669"/>
    <property type="project" value="InterPro"/>
</dbReference>
<feature type="signal peptide" evidence="3">
    <location>
        <begin position="1"/>
        <end position="34"/>
    </location>
</feature>
<accession>Q01UA4</accession>
<dbReference type="SUPFAM" id="SSF111283">
    <property type="entry name" value="Putative modulator of DNA gyrase, PmbA/TldD"/>
    <property type="match status" value="1"/>
</dbReference>
<sequence precursor="true">MPGVHSRQCYSGCLTRLVLFALPLLVSLASDASAQPPVLLDAMSQELTRNFNVLKEKADPPPYFLSYEITEQEFKSVSGTLGTVDATNGGKTRALDVSVRVGSPKLDNYHRVRGDRGQFTSGSLVSFEDNVNSIKRRLWLETDRAYRTAAERLIRIKTNTQVKVAEEDNSDDFSSETPNTFSQVPPKLKFNDAEWQAKIRLYSGRFQNYPSVLTSHVSVMSQTDTRYLVNTEGSRIAHGRGFARIVITATAKASDGTDLSSFEAFEALDAAGLPDDKVVLAAIDHVANDVSRLLKAPEAEPFVGPAIFSGRAAGVFFHEIFGHRVEGHRQKDESEGQTFTKSVGNKVLPDFLSVVFDPTRHQIGGLELNGWYDYDDEGVKARPITAVDKGVLKTFLMSRSPIKGFEQSNGHGRRQPGLEVVSRQSNLIVESTNAVPEAKLRQMLLDEVKKQGKQYGLYFRDISGGFTGTQRGDVQAFKVIPVIVYKVYADGRPDELVRGADIVGTPLSSFSKILATSDKPEVFNGYCGAESGSVPVSAVAPAILVSEIEIEKKAKSNDRPPLLPEPTSMENSKGGVK</sequence>
<organism evidence="5">
    <name type="scientific">Solibacter usitatus (strain Ellin6076)</name>
    <dbReference type="NCBI Taxonomy" id="234267"/>
    <lineage>
        <taxon>Bacteria</taxon>
        <taxon>Pseudomonadati</taxon>
        <taxon>Acidobacteriota</taxon>
        <taxon>Terriglobia</taxon>
        <taxon>Bryobacterales</taxon>
        <taxon>Solibacteraceae</taxon>
        <taxon>Candidatus Solibacter</taxon>
    </lineage>
</organism>
<dbReference type="GO" id="GO:0008237">
    <property type="term" value="F:metallopeptidase activity"/>
    <property type="evidence" value="ECO:0007669"/>
    <property type="project" value="InterPro"/>
</dbReference>
<dbReference type="PANTHER" id="PTHR30624">
    <property type="entry name" value="UNCHARACTERIZED PROTEIN TLDD AND PMBA"/>
    <property type="match status" value="1"/>
</dbReference>
<feature type="domain" description="Metalloprotease TldD/E C-terminal" evidence="4">
    <location>
        <begin position="305"/>
        <end position="550"/>
    </location>
</feature>
<dbReference type="GO" id="GO:0005829">
    <property type="term" value="C:cytosol"/>
    <property type="evidence" value="ECO:0007669"/>
    <property type="project" value="TreeGrafter"/>
</dbReference>
<dbReference type="AlphaFoldDB" id="Q01UA4"/>
<dbReference type="EMBL" id="CP000473">
    <property type="protein sequence ID" value="ABJ86766.1"/>
    <property type="molecule type" value="Genomic_DNA"/>
</dbReference>
<comment type="similarity">
    <text evidence="1">Belongs to the peptidase U62 family.</text>
</comment>